<organism evidence="1">
    <name type="scientific">mine drainage metagenome</name>
    <dbReference type="NCBI Taxonomy" id="410659"/>
    <lineage>
        <taxon>unclassified sequences</taxon>
        <taxon>metagenomes</taxon>
        <taxon>ecological metagenomes</taxon>
    </lineage>
</organism>
<dbReference type="AlphaFoldDB" id="A0A1J5QIJ5"/>
<keyword evidence="1" id="KW-0645">Protease</keyword>
<dbReference type="SUPFAM" id="SSF50475">
    <property type="entry name" value="FMN-binding split barrel"/>
    <property type="match status" value="1"/>
</dbReference>
<gene>
    <name evidence="1" type="primary">paiB_9</name>
    <name evidence="1" type="ORF">GALL_384680</name>
</gene>
<sequence length="103" mass="11484">MHFDGEVSISHDVEQLRQTVSELTNLHEAKRDHPWYVTDAPESYIEGQLRGIVGITLRITGIEAKAKLSQNRSVEDRMGVANDLRQAVQGDGQIAGMIDRSLL</sequence>
<dbReference type="Pfam" id="PF04299">
    <property type="entry name" value="FMN_bind_2"/>
    <property type="match status" value="1"/>
</dbReference>
<name>A0A1J5QIJ5_9ZZZZ</name>
<reference evidence="1" key="1">
    <citation type="submission" date="2016-10" db="EMBL/GenBank/DDBJ databases">
        <title>Sequence of Gallionella enrichment culture.</title>
        <authorList>
            <person name="Poehlein A."/>
            <person name="Muehling M."/>
            <person name="Daniel R."/>
        </authorList>
    </citation>
    <scope>NUCLEOTIDE SEQUENCE</scope>
</reference>
<dbReference type="GO" id="GO:0008233">
    <property type="term" value="F:peptidase activity"/>
    <property type="evidence" value="ECO:0007669"/>
    <property type="project" value="UniProtKB-KW"/>
</dbReference>
<dbReference type="PANTHER" id="PTHR35802:SF1">
    <property type="entry name" value="PROTEASE SYNTHASE AND SPORULATION PROTEIN PAI 2"/>
    <property type="match status" value="1"/>
</dbReference>
<protein>
    <submittedName>
        <fullName evidence="1">Protease synthase and sporulation protein PAI 2</fullName>
    </submittedName>
</protein>
<evidence type="ECO:0000313" key="1">
    <source>
        <dbReference type="EMBL" id="OIQ79796.1"/>
    </source>
</evidence>
<dbReference type="InterPro" id="IPR012349">
    <property type="entry name" value="Split_barrel_FMN-bd"/>
</dbReference>
<accession>A0A1J5QIJ5</accession>
<dbReference type="GO" id="GO:0006508">
    <property type="term" value="P:proteolysis"/>
    <property type="evidence" value="ECO:0007669"/>
    <property type="project" value="UniProtKB-KW"/>
</dbReference>
<comment type="caution">
    <text evidence="1">The sequence shown here is derived from an EMBL/GenBank/DDBJ whole genome shotgun (WGS) entry which is preliminary data.</text>
</comment>
<dbReference type="Gene3D" id="2.30.110.10">
    <property type="entry name" value="Electron Transport, Fmn-binding Protein, Chain A"/>
    <property type="match status" value="1"/>
</dbReference>
<dbReference type="EMBL" id="MLJW01001159">
    <property type="protein sequence ID" value="OIQ79796.1"/>
    <property type="molecule type" value="Genomic_DNA"/>
</dbReference>
<keyword evidence="1" id="KW-0378">Hydrolase</keyword>
<dbReference type="InterPro" id="IPR007396">
    <property type="entry name" value="TR_PAI2-type"/>
</dbReference>
<dbReference type="PANTHER" id="PTHR35802">
    <property type="entry name" value="PROTEASE SYNTHASE AND SPORULATION PROTEIN PAI 2"/>
    <property type="match status" value="1"/>
</dbReference>
<proteinExistence type="predicted"/>